<dbReference type="EMBL" id="CABEEZ010000125">
    <property type="protein sequence ID" value="VTR51677.1"/>
    <property type="molecule type" value="Genomic_DNA"/>
</dbReference>
<name>A0A0F7H744_SERFO</name>
<dbReference type="KEGG" id="sfw:WN53_03730"/>
<evidence type="ECO:0000256" key="1">
    <source>
        <dbReference type="SAM" id="MobiDB-lite"/>
    </source>
</evidence>
<evidence type="ECO:0000313" key="2">
    <source>
        <dbReference type="EMBL" id="VTR51677.1"/>
    </source>
</evidence>
<dbReference type="AlphaFoldDB" id="A0A0F7H744"/>
<sequence>MNTPLNRSLRGGILFLIALGGVACQTPKPGTAPAGKPTATGATQSEEERLKQRELAQLTLCQEQMGALRKITPKQHQQYQQAFDGLMQGAAQYARVRVQVNENTQETMDALYRYKINYLCANVSQAVLTGLAERVELGKEEPVK</sequence>
<gene>
    <name evidence="2" type="ORF">NCTC12965_06207</name>
</gene>
<reference evidence="2" key="1">
    <citation type="submission" date="2019-05" db="EMBL/GenBank/DDBJ databases">
        <authorList>
            <consortium name="Pathogen Informatics"/>
        </authorList>
    </citation>
    <scope>NUCLEOTIDE SEQUENCE [LARGE SCALE GENOMIC DNA]</scope>
    <source>
        <strain evidence="2">NCTC12965</strain>
    </source>
</reference>
<dbReference type="PROSITE" id="PS51257">
    <property type="entry name" value="PROKAR_LIPOPROTEIN"/>
    <property type="match status" value="1"/>
</dbReference>
<protein>
    <submittedName>
        <fullName evidence="2">Uncharacterized protein</fullName>
    </submittedName>
</protein>
<dbReference type="GeneID" id="30319266"/>
<feature type="region of interest" description="Disordered" evidence="1">
    <location>
        <begin position="28"/>
        <end position="49"/>
    </location>
</feature>
<proteinExistence type="predicted"/>
<accession>A0A0F7H744</accession>
<feature type="compositionally biased region" description="Low complexity" evidence="1">
    <location>
        <begin position="28"/>
        <end position="43"/>
    </location>
</feature>
<organism evidence="2">
    <name type="scientific">Serratia fonticola</name>
    <dbReference type="NCBI Taxonomy" id="47917"/>
    <lineage>
        <taxon>Bacteria</taxon>
        <taxon>Pseudomonadati</taxon>
        <taxon>Pseudomonadota</taxon>
        <taxon>Gammaproteobacteria</taxon>
        <taxon>Enterobacterales</taxon>
        <taxon>Yersiniaceae</taxon>
        <taxon>Serratia</taxon>
    </lineage>
</organism>
<dbReference type="RefSeq" id="WP_024483868.1">
    <property type="nucleotide sequence ID" value="NZ_CAMKUH010000001.1"/>
</dbReference>